<comment type="similarity">
    <text evidence="3">Belongs to the LCL3 family.</text>
</comment>
<proteinExistence type="inferred from homology"/>
<dbReference type="OrthoDB" id="430293at2759"/>
<dbReference type="GO" id="GO:0016020">
    <property type="term" value="C:membrane"/>
    <property type="evidence" value="ECO:0007669"/>
    <property type="project" value="UniProtKB-SubCell"/>
</dbReference>
<keyword evidence="7" id="KW-0540">Nuclease</keyword>
<keyword evidence="6" id="KW-0812">Transmembrane</keyword>
<dbReference type="AlphaFoldDB" id="A0A6G1I6S9"/>
<reference evidence="17" key="1">
    <citation type="journal article" date="2020" name="Stud. Mycol.">
        <title>101 Dothideomycetes genomes: a test case for predicting lifestyles and emergence of pathogens.</title>
        <authorList>
            <person name="Haridas S."/>
            <person name="Albert R."/>
            <person name="Binder M."/>
            <person name="Bloem J."/>
            <person name="Labutti K."/>
            <person name="Salamov A."/>
            <person name="Andreopoulos B."/>
            <person name="Baker S."/>
            <person name="Barry K."/>
            <person name="Bills G."/>
            <person name="Bluhm B."/>
            <person name="Cannon C."/>
            <person name="Castanera R."/>
            <person name="Culley D."/>
            <person name="Daum C."/>
            <person name="Ezra D."/>
            <person name="Gonzalez J."/>
            <person name="Henrissat B."/>
            <person name="Kuo A."/>
            <person name="Liang C."/>
            <person name="Lipzen A."/>
            <person name="Lutzoni F."/>
            <person name="Magnuson J."/>
            <person name="Mondo S."/>
            <person name="Nolan M."/>
            <person name="Ohm R."/>
            <person name="Pangilinan J."/>
            <person name="Park H.-J."/>
            <person name="Ramirez L."/>
            <person name="Alfaro M."/>
            <person name="Sun H."/>
            <person name="Tritt A."/>
            <person name="Yoshinaga Y."/>
            <person name="Zwiers L.-H."/>
            <person name="Turgeon B."/>
            <person name="Goodwin S."/>
            <person name="Spatafora J."/>
            <person name="Crous P."/>
            <person name="Grigoriev I."/>
        </authorList>
    </citation>
    <scope>NUCLEOTIDE SEQUENCE</scope>
    <source>
        <strain evidence="17">CBS 262.69</strain>
    </source>
</reference>
<evidence type="ECO:0000256" key="4">
    <source>
        <dbReference type="ARBA" id="ARBA00013404"/>
    </source>
</evidence>
<dbReference type="Pfam" id="PF00565">
    <property type="entry name" value="SNase"/>
    <property type="match status" value="1"/>
</dbReference>
<evidence type="ECO:0000313" key="17">
    <source>
        <dbReference type="EMBL" id="KAF2403891.1"/>
    </source>
</evidence>
<keyword evidence="10" id="KW-0378">Hydrolase</keyword>
<dbReference type="FunFam" id="2.40.50.90:FF:000029">
    <property type="entry name" value="Probable endonuclease lcl3"/>
    <property type="match status" value="1"/>
</dbReference>
<evidence type="ECO:0000256" key="10">
    <source>
        <dbReference type="ARBA" id="ARBA00022801"/>
    </source>
</evidence>
<feature type="compositionally biased region" description="Low complexity" evidence="15">
    <location>
        <begin position="294"/>
        <end position="304"/>
    </location>
</feature>
<evidence type="ECO:0000256" key="9">
    <source>
        <dbReference type="ARBA" id="ARBA00022759"/>
    </source>
</evidence>
<evidence type="ECO:0000256" key="8">
    <source>
        <dbReference type="ARBA" id="ARBA00022723"/>
    </source>
</evidence>
<evidence type="ECO:0000259" key="16">
    <source>
        <dbReference type="PROSITE" id="PS50830"/>
    </source>
</evidence>
<evidence type="ECO:0000256" key="11">
    <source>
        <dbReference type="ARBA" id="ARBA00022837"/>
    </source>
</evidence>
<dbReference type="GO" id="GO:0004519">
    <property type="term" value="F:endonuclease activity"/>
    <property type="evidence" value="ECO:0007669"/>
    <property type="project" value="UniProtKB-KW"/>
</dbReference>
<dbReference type="SMART" id="SM00318">
    <property type="entry name" value="SNc"/>
    <property type="match status" value="1"/>
</dbReference>
<keyword evidence="8" id="KW-0479">Metal-binding</keyword>
<evidence type="ECO:0000256" key="7">
    <source>
        <dbReference type="ARBA" id="ARBA00022722"/>
    </source>
</evidence>
<evidence type="ECO:0000256" key="6">
    <source>
        <dbReference type="ARBA" id="ARBA00022692"/>
    </source>
</evidence>
<dbReference type="InterPro" id="IPR016071">
    <property type="entry name" value="Staphylococal_nuclease_OB-fold"/>
</dbReference>
<dbReference type="Proteomes" id="UP000799640">
    <property type="component" value="Unassembled WGS sequence"/>
</dbReference>
<evidence type="ECO:0000256" key="12">
    <source>
        <dbReference type="ARBA" id="ARBA00022989"/>
    </source>
</evidence>
<dbReference type="EMBL" id="ML996689">
    <property type="protein sequence ID" value="KAF2403891.1"/>
    <property type="molecule type" value="Genomic_DNA"/>
</dbReference>
<keyword evidence="14" id="KW-0472">Membrane</keyword>
<feature type="region of interest" description="Disordered" evidence="15">
    <location>
        <begin position="1"/>
        <end position="34"/>
    </location>
</feature>
<protein>
    <recommendedName>
        <fullName evidence="4">Probable endonuclease LCL3</fullName>
    </recommendedName>
    <alternativeName>
        <fullName evidence="5">Probable endonuclease lcl3</fullName>
    </alternativeName>
</protein>
<evidence type="ECO:0000256" key="2">
    <source>
        <dbReference type="ARBA" id="ARBA00004173"/>
    </source>
</evidence>
<dbReference type="PANTHER" id="PTHR12302:SF3">
    <property type="entry name" value="SERINE_THREONINE-PROTEIN KINASE 31"/>
    <property type="match status" value="1"/>
</dbReference>
<dbReference type="InterPro" id="IPR035437">
    <property type="entry name" value="SNase_OB-fold_sf"/>
</dbReference>
<accession>A0A6G1I6S9</accession>
<feature type="region of interest" description="Disordered" evidence="15">
    <location>
        <begin position="291"/>
        <end position="318"/>
    </location>
</feature>
<feature type="compositionally biased region" description="Basic and acidic residues" evidence="15">
    <location>
        <begin position="309"/>
        <end position="318"/>
    </location>
</feature>
<evidence type="ECO:0000256" key="13">
    <source>
        <dbReference type="ARBA" id="ARBA00023128"/>
    </source>
</evidence>
<evidence type="ECO:0000256" key="5">
    <source>
        <dbReference type="ARBA" id="ARBA00014651"/>
    </source>
</evidence>
<feature type="domain" description="TNase-like" evidence="16">
    <location>
        <begin position="90"/>
        <end position="250"/>
    </location>
</feature>
<gene>
    <name evidence="17" type="ORF">EJ06DRAFT_579810</name>
</gene>
<dbReference type="GO" id="GO:0046872">
    <property type="term" value="F:metal ion binding"/>
    <property type="evidence" value="ECO:0007669"/>
    <property type="project" value="UniProtKB-KW"/>
</dbReference>
<keyword evidence="13" id="KW-0496">Mitochondrion</keyword>
<dbReference type="GO" id="GO:0016787">
    <property type="term" value="F:hydrolase activity"/>
    <property type="evidence" value="ECO:0007669"/>
    <property type="project" value="UniProtKB-KW"/>
</dbReference>
<dbReference type="Gene3D" id="2.40.50.90">
    <property type="match status" value="1"/>
</dbReference>
<evidence type="ECO:0000313" key="18">
    <source>
        <dbReference type="Proteomes" id="UP000799640"/>
    </source>
</evidence>
<dbReference type="PANTHER" id="PTHR12302">
    <property type="entry name" value="EBNA2 BINDING PROTEIN P100"/>
    <property type="match status" value="1"/>
</dbReference>
<evidence type="ECO:0000256" key="1">
    <source>
        <dbReference type="ARBA" id="ARBA00004167"/>
    </source>
</evidence>
<dbReference type="GO" id="GO:0005739">
    <property type="term" value="C:mitochondrion"/>
    <property type="evidence" value="ECO:0007669"/>
    <property type="project" value="UniProtKB-SubCell"/>
</dbReference>
<evidence type="ECO:0000256" key="15">
    <source>
        <dbReference type="SAM" id="MobiDB-lite"/>
    </source>
</evidence>
<organism evidence="17 18">
    <name type="scientific">Trichodelitschia bisporula</name>
    <dbReference type="NCBI Taxonomy" id="703511"/>
    <lineage>
        <taxon>Eukaryota</taxon>
        <taxon>Fungi</taxon>
        <taxon>Dikarya</taxon>
        <taxon>Ascomycota</taxon>
        <taxon>Pezizomycotina</taxon>
        <taxon>Dothideomycetes</taxon>
        <taxon>Dothideomycetes incertae sedis</taxon>
        <taxon>Phaeotrichales</taxon>
        <taxon>Phaeotrichaceae</taxon>
        <taxon>Trichodelitschia</taxon>
    </lineage>
</organism>
<keyword evidence="9" id="KW-0255">Endonuclease</keyword>
<dbReference type="SUPFAM" id="SSF50199">
    <property type="entry name" value="Staphylococcal nuclease"/>
    <property type="match status" value="1"/>
</dbReference>
<keyword evidence="12" id="KW-1133">Transmembrane helix</keyword>
<comment type="subcellular location">
    <subcellularLocation>
        <location evidence="1">Membrane</location>
        <topology evidence="1">Single-pass membrane protein</topology>
    </subcellularLocation>
    <subcellularLocation>
        <location evidence="2">Mitochondrion</location>
    </subcellularLocation>
</comment>
<sequence length="318" mass="35549">MVWPFGRGNGADDDSNDNRAPPSPPSSPRKPIRWDDSLNKTDWTHYTQPSVVIPTVLLTATTLTLIHVYKRFLRRIPSSDYIRPALFRKSSVFGQVTSVGDGDNFRLFHTPGGRLAGWGWLWWKRVPAKREELKGKTLHIRLAGIDAPELAHFGRPVQPFAEDALAFLTEYIGGRRVRAYIYRRDQYERVVATVLVRRGLWRRDVGLEMLKRGLATVYEAKYGSEFGGFERKYRAAQDKARRAGVGMWAAERGGWFGFGKGPGLETPREYKVRMGRVEAAGGEKAEVVVEKKAAGSSTAAKSVAGQSKAADRRGAKKA</sequence>
<keyword evidence="18" id="KW-1185">Reference proteome</keyword>
<keyword evidence="11" id="KW-0106">Calcium</keyword>
<name>A0A6G1I6S9_9PEZI</name>
<dbReference type="PROSITE" id="PS50830">
    <property type="entry name" value="TNASE_3"/>
    <property type="match status" value="1"/>
</dbReference>
<evidence type="ECO:0000256" key="14">
    <source>
        <dbReference type="ARBA" id="ARBA00023136"/>
    </source>
</evidence>
<evidence type="ECO:0000256" key="3">
    <source>
        <dbReference type="ARBA" id="ARBA00005435"/>
    </source>
</evidence>